<keyword evidence="2 5" id="KW-0547">Nucleotide-binding</keyword>
<gene>
    <name evidence="6" type="ORF">OIE82_31920</name>
</gene>
<dbReference type="Pfam" id="PF04107">
    <property type="entry name" value="GCS2"/>
    <property type="match status" value="1"/>
</dbReference>
<dbReference type="InterPro" id="IPR050141">
    <property type="entry name" value="GCL_type2/YbdK_subfam"/>
</dbReference>
<dbReference type="PANTHER" id="PTHR36510">
    <property type="entry name" value="GLUTAMATE--CYSTEINE LIGASE 2-RELATED"/>
    <property type="match status" value="1"/>
</dbReference>
<comment type="function">
    <text evidence="5">ATP-dependent carboxylate-amine ligase which exhibits weak glutamate--cysteine ligase activity.</text>
</comment>
<dbReference type="PANTHER" id="PTHR36510:SF1">
    <property type="entry name" value="GLUTAMATE--CYSTEINE LIGASE 2-RELATED"/>
    <property type="match status" value="1"/>
</dbReference>
<dbReference type="GO" id="GO:0016874">
    <property type="term" value="F:ligase activity"/>
    <property type="evidence" value="ECO:0007669"/>
    <property type="project" value="UniProtKB-KW"/>
</dbReference>
<proteinExistence type="inferred from homology"/>
<keyword evidence="3 5" id="KW-0067">ATP-binding</keyword>
<dbReference type="HAMAP" id="MF_01609">
    <property type="entry name" value="Glu_cys_ligase_2"/>
    <property type="match status" value="1"/>
</dbReference>
<organism evidence="6">
    <name type="scientific">Streptomyces althioticus</name>
    <dbReference type="NCBI Taxonomy" id="83380"/>
    <lineage>
        <taxon>Bacteria</taxon>
        <taxon>Bacillati</taxon>
        <taxon>Actinomycetota</taxon>
        <taxon>Actinomycetes</taxon>
        <taxon>Kitasatosporales</taxon>
        <taxon>Streptomycetaceae</taxon>
        <taxon>Streptomyces</taxon>
        <taxon>Streptomyces althioticus group</taxon>
    </lineage>
</organism>
<dbReference type="EC" id="6.3.2.2" evidence="5"/>
<dbReference type="Gene3D" id="3.30.590.20">
    <property type="match status" value="1"/>
</dbReference>
<keyword evidence="1 5" id="KW-0436">Ligase</keyword>
<dbReference type="NCBIfam" id="TIGR02050">
    <property type="entry name" value="gshA_cyan_rel"/>
    <property type="match status" value="1"/>
</dbReference>
<evidence type="ECO:0000256" key="1">
    <source>
        <dbReference type="ARBA" id="ARBA00022598"/>
    </source>
</evidence>
<evidence type="ECO:0000256" key="3">
    <source>
        <dbReference type="ARBA" id="ARBA00022840"/>
    </source>
</evidence>
<evidence type="ECO:0000256" key="5">
    <source>
        <dbReference type="HAMAP-Rule" id="MF_01609"/>
    </source>
</evidence>
<evidence type="ECO:0000256" key="2">
    <source>
        <dbReference type="ARBA" id="ARBA00022741"/>
    </source>
</evidence>
<dbReference type="InterPro" id="IPR014746">
    <property type="entry name" value="Gln_synth/guanido_kin_cat_dom"/>
</dbReference>
<dbReference type="RefSeq" id="WP_395759719.1">
    <property type="nucleotide sequence ID" value="NZ_CP109207.1"/>
</dbReference>
<evidence type="ECO:0000313" key="6">
    <source>
        <dbReference type="EMBL" id="WUU57514.1"/>
    </source>
</evidence>
<dbReference type="InterPro" id="IPR006336">
    <property type="entry name" value="GCS2"/>
</dbReference>
<dbReference type="EMBL" id="CP109207">
    <property type="protein sequence ID" value="WUU57514.1"/>
    <property type="molecule type" value="Genomic_DNA"/>
</dbReference>
<sequence length="364" mass="40343">MRTVGVEEELLLVDPETGEPRAMSAAVLARAEREDAGQDVFEKELHEQMVEFATHPQSSMESLHAEIARCRKEAAGHAEEIGCTVAALATSPLPVSPAVGMNERYRWMEQQYGIATREQLVMGCHVHVSVESDEEGVAVLDRLRPWLSVLTALSANSPFWQGKDSGYASYRSRVWQRWPSAGPTEPFGSPERYHRRVAEMVATGTILDEGMIYFDARLSERYPTVEVRVSDVALHAETAGLVATLTRGLVETAAREWRDGREPLDPGVSLLRLSAWQAARSGLTGELLHPETMRRMPAEAVVRALLDHTADALSDHGDLDRAREGCERLLRDGNGNGAMIQRALLERTESLRDVVTECVRHTQA</sequence>
<name>A0ABZ1YDF7_9ACTN</name>
<protein>
    <recommendedName>
        <fullName evidence="5">Putative glutamate--cysteine ligase 2</fullName>
        <ecNumber evidence="5">6.3.2.2</ecNumber>
    </recommendedName>
    <alternativeName>
        <fullName evidence="5">Gamma-glutamylcysteine synthetase 2</fullName>
        <shortName evidence="5">GCS 2</shortName>
        <shortName evidence="5">Gamma-GCS 2</shortName>
    </alternativeName>
</protein>
<accession>A0ABZ1YDF7</accession>
<evidence type="ECO:0000256" key="4">
    <source>
        <dbReference type="ARBA" id="ARBA00048819"/>
    </source>
</evidence>
<comment type="catalytic activity">
    <reaction evidence="4 5">
        <text>L-cysteine + L-glutamate + ATP = gamma-L-glutamyl-L-cysteine + ADP + phosphate + H(+)</text>
        <dbReference type="Rhea" id="RHEA:13285"/>
        <dbReference type="ChEBI" id="CHEBI:15378"/>
        <dbReference type="ChEBI" id="CHEBI:29985"/>
        <dbReference type="ChEBI" id="CHEBI:30616"/>
        <dbReference type="ChEBI" id="CHEBI:35235"/>
        <dbReference type="ChEBI" id="CHEBI:43474"/>
        <dbReference type="ChEBI" id="CHEBI:58173"/>
        <dbReference type="ChEBI" id="CHEBI:456216"/>
        <dbReference type="EC" id="6.3.2.2"/>
    </reaction>
</comment>
<dbReference type="SUPFAM" id="SSF55931">
    <property type="entry name" value="Glutamine synthetase/guanido kinase"/>
    <property type="match status" value="1"/>
</dbReference>
<reference evidence="6" key="1">
    <citation type="submission" date="2022-10" db="EMBL/GenBank/DDBJ databases">
        <title>The complete genomes of actinobacterial strains from the NBC collection.</title>
        <authorList>
            <person name="Joergensen T.S."/>
            <person name="Alvarez Arevalo M."/>
            <person name="Sterndorff E.B."/>
            <person name="Faurdal D."/>
            <person name="Vuksanovic O."/>
            <person name="Mourched A.-S."/>
            <person name="Charusanti P."/>
            <person name="Shaw S."/>
            <person name="Blin K."/>
            <person name="Weber T."/>
        </authorList>
    </citation>
    <scope>NUCLEOTIDE SEQUENCE [LARGE SCALE GENOMIC DNA]</scope>
    <source>
        <strain evidence="6">NBC 01686</strain>
    </source>
</reference>
<comment type="similarity">
    <text evidence="5">Belongs to the glutamate--cysteine ligase type 2 family. YbdK subfamily.</text>
</comment>
<dbReference type="NCBIfam" id="NF010041">
    <property type="entry name" value="PRK13517.1-1"/>
    <property type="match status" value="1"/>
</dbReference>
<dbReference type="InterPro" id="IPR011793">
    <property type="entry name" value="YbdK"/>
</dbReference>